<proteinExistence type="predicted"/>
<sequence length="363" mass="41415">MKTNFLINSNNTFSVLSKQKFTKRICLVPLVIVLLFSIHTNAQYIGVGKGKDSEGVKRVVKDEGFTSDFHKKHNKEIVFMKKPTESDVFTEEDIVTTYTYGDDLYFRTFFTRSLINEISRYKKAITLLYNAAYYRMEITLDGKYKSAQTINGSHFEKKGLEKRTTWYGVFLHEAKAGVSYIRAGFDKLIIKHGDKITAGSHKLEFKLFPSYSYGTSWEDGLITEEELNDEKLEPMASGMLTINFNKPLIDPNNADVCMPKALTSDKELEEAMITAFKNRGWEQTPLKARILGDYYVERNKLSGIVERKLIKGAVGYKSDEGWCKYQIYYFAKEHDGSDFNGKIYLYSIGGSSDISCGCLEGED</sequence>
<organism evidence="1 2">
    <name type="scientific">Flavivirga jejuensis</name>
    <dbReference type="NCBI Taxonomy" id="870487"/>
    <lineage>
        <taxon>Bacteria</taxon>
        <taxon>Pseudomonadati</taxon>
        <taxon>Bacteroidota</taxon>
        <taxon>Flavobacteriia</taxon>
        <taxon>Flavobacteriales</taxon>
        <taxon>Flavobacteriaceae</taxon>
        <taxon>Flavivirga</taxon>
    </lineage>
</organism>
<dbReference type="RefSeq" id="WP_303300090.1">
    <property type="nucleotide sequence ID" value="NZ_BAABDA010000042.1"/>
</dbReference>
<comment type="caution">
    <text evidence="1">The sequence shown here is derived from an EMBL/GenBank/DDBJ whole genome shotgun (WGS) entry which is preliminary data.</text>
</comment>
<gene>
    <name evidence="1" type="ORF">Q4Q40_02460</name>
</gene>
<reference evidence="1" key="1">
    <citation type="submission" date="2023-07" db="EMBL/GenBank/DDBJ databases">
        <title>Two novel species in the genus Flavivirga.</title>
        <authorList>
            <person name="Kwon K."/>
        </authorList>
    </citation>
    <scope>NUCLEOTIDE SEQUENCE</scope>
    <source>
        <strain evidence="1">KACC 14158</strain>
    </source>
</reference>
<protein>
    <submittedName>
        <fullName evidence="1">Uncharacterized protein</fullName>
    </submittedName>
</protein>
<dbReference type="EMBL" id="JAUOEL010000001">
    <property type="protein sequence ID" value="MDO5973034.1"/>
    <property type="molecule type" value="Genomic_DNA"/>
</dbReference>
<name>A0ABT8WIP8_9FLAO</name>
<dbReference type="Proteomes" id="UP001176806">
    <property type="component" value="Unassembled WGS sequence"/>
</dbReference>
<evidence type="ECO:0000313" key="1">
    <source>
        <dbReference type="EMBL" id="MDO5973034.1"/>
    </source>
</evidence>
<accession>A0ABT8WIP8</accession>
<evidence type="ECO:0000313" key="2">
    <source>
        <dbReference type="Proteomes" id="UP001176806"/>
    </source>
</evidence>
<keyword evidence="2" id="KW-1185">Reference proteome</keyword>